<dbReference type="Proteomes" id="UP000600918">
    <property type="component" value="Unassembled WGS sequence"/>
</dbReference>
<keyword evidence="3" id="KW-1185">Reference proteome</keyword>
<evidence type="ECO:0000256" key="1">
    <source>
        <dbReference type="SAM" id="MobiDB-lite"/>
    </source>
</evidence>
<proteinExistence type="predicted"/>
<gene>
    <name evidence="2" type="ORF">H0235_008643</name>
</gene>
<accession>A0A834P0I8</accession>
<sequence>MRRSRRISGQESRESPASQGESASKPEAANPPPSTPAGSPCEITAPRGWQPRRNDDDGGGGGGDAGVGRMARMVAMFEVDRRTLRLPHPFVISTESSVSIRIICWKRSLSYHSPSSNGEEHCFTTNGLAPVNHHSTMLAALRTIYELGPNAASILRCIKDPT</sequence>
<organism evidence="2 3">
    <name type="scientific">Vespula pensylvanica</name>
    <name type="common">Western yellow jacket</name>
    <name type="synonym">Wasp</name>
    <dbReference type="NCBI Taxonomy" id="30213"/>
    <lineage>
        <taxon>Eukaryota</taxon>
        <taxon>Metazoa</taxon>
        <taxon>Ecdysozoa</taxon>
        <taxon>Arthropoda</taxon>
        <taxon>Hexapoda</taxon>
        <taxon>Insecta</taxon>
        <taxon>Pterygota</taxon>
        <taxon>Neoptera</taxon>
        <taxon>Endopterygota</taxon>
        <taxon>Hymenoptera</taxon>
        <taxon>Apocrita</taxon>
        <taxon>Aculeata</taxon>
        <taxon>Vespoidea</taxon>
        <taxon>Vespidae</taxon>
        <taxon>Vespinae</taxon>
        <taxon>Vespula</taxon>
    </lineage>
</organism>
<evidence type="ECO:0000313" key="2">
    <source>
        <dbReference type="EMBL" id="KAF7423360.1"/>
    </source>
</evidence>
<reference evidence="2" key="1">
    <citation type="journal article" date="2020" name="G3 (Bethesda)">
        <title>High-Quality Assemblies for Three Invasive Social Wasps from the &lt;i&gt;Vespula&lt;/i&gt; Genus.</title>
        <authorList>
            <person name="Harrop T.W.R."/>
            <person name="Guhlin J."/>
            <person name="McLaughlin G.M."/>
            <person name="Permina E."/>
            <person name="Stockwell P."/>
            <person name="Gilligan J."/>
            <person name="Le Lec M.F."/>
            <person name="Gruber M.A.M."/>
            <person name="Quinn O."/>
            <person name="Lovegrove M."/>
            <person name="Duncan E.J."/>
            <person name="Remnant E.J."/>
            <person name="Van Eeckhoven J."/>
            <person name="Graham B."/>
            <person name="Knapp R.A."/>
            <person name="Langford K.W."/>
            <person name="Kronenberg Z."/>
            <person name="Press M.O."/>
            <person name="Eacker S.M."/>
            <person name="Wilson-Rankin E.E."/>
            <person name="Purcell J."/>
            <person name="Lester P.J."/>
            <person name="Dearden P.K."/>
        </authorList>
    </citation>
    <scope>NUCLEOTIDE SEQUENCE</scope>
    <source>
        <strain evidence="2">Volc-1</strain>
    </source>
</reference>
<evidence type="ECO:0000313" key="3">
    <source>
        <dbReference type="Proteomes" id="UP000600918"/>
    </source>
</evidence>
<feature type="compositionally biased region" description="Polar residues" evidence="1">
    <location>
        <begin position="7"/>
        <end position="22"/>
    </location>
</feature>
<dbReference type="AlphaFoldDB" id="A0A834P0I8"/>
<comment type="caution">
    <text evidence="2">The sequence shown here is derived from an EMBL/GenBank/DDBJ whole genome shotgun (WGS) entry which is preliminary data.</text>
</comment>
<dbReference type="EMBL" id="JACSDY010000007">
    <property type="protein sequence ID" value="KAF7423360.1"/>
    <property type="molecule type" value="Genomic_DNA"/>
</dbReference>
<protein>
    <submittedName>
        <fullName evidence="2">Uncharacterized protein</fullName>
    </submittedName>
</protein>
<name>A0A834P0I8_VESPE</name>
<feature type="region of interest" description="Disordered" evidence="1">
    <location>
        <begin position="1"/>
        <end position="67"/>
    </location>
</feature>